<dbReference type="AlphaFoldDB" id="A0A3D9LK18"/>
<sequence length="53" mass="6130">MNLFGTLTVNDKKIDLYINTIKSLLADLTDHINDISNKIECDNLEYDVFLIKK</sequence>
<proteinExistence type="predicted"/>
<organism evidence="1 2">
    <name type="scientific">Winogradskyella pacifica</name>
    <dbReference type="NCBI Taxonomy" id="664642"/>
    <lineage>
        <taxon>Bacteria</taxon>
        <taxon>Pseudomonadati</taxon>
        <taxon>Bacteroidota</taxon>
        <taxon>Flavobacteriia</taxon>
        <taxon>Flavobacteriales</taxon>
        <taxon>Flavobacteriaceae</taxon>
        <taxon>Winogradskyella</taxon>
    </lineage>
</organism>
<dbReference type="Proteomes" id="UP000256919">
    <property type="component" value="Unassembled WGS sequence"/>
</dbReference>
<evidence type="ECO:0000313" key="2">
    <source>
        <dbReference type="Proteomes" id="UP000256919"/>
    </source>
</evidence>
<evidence type="ECO:0000313" key="1">
    <source>
        <dbReference type="EMBL" id="REE07731.1"/>
    </source>
</evidence>
<comment type="caution">
    <text evidence="1">The sequence shown here is derived from an EMBL/GenBank/DDBJ whole genome shotgun (WGS) entry which is preliminary data.</text>
</comment>
<gene>
    <name evidence="1" type="ORF">DFQ09_11161</name>
</gene>
<name>A0A3D9LK18_9FLAO</name>
<protein>
    <submittedName>
        <fullName evidence="1">Uncharacterized protein</fullName>
    </submittedName>
</protein>
<accession>A0A3D9LK18</accession>
<keyword evidence="2" id="KW-1185">Reference proteome</keyword>
<reference evidence="1 2" key="1">
    <citation type="submission" date="2018-07" db="EMBL/GenBank/DDBJ databases">
        <title>Genomic Encyclopedia of Type Strains, Phase III (KMG-III): the genomes of soil and plant-associated and newly described type strains.</title>
        <authorList>
            <person name="Whitman W."/>
        </authorList>
    </citation>
    <scope>NUCLEOTIDE SEQUENCE [LARGE SCALE GENOMIC DNA]</scope>
    <source>
        <strain evidence="1 2">CECT 7948</strain>
    </source>
</reference>
<dbReference type="EMBL" id="QREI01000011">
    <property type="protein sequence ID" value="REE07731.1"/>
    <property type="molecule type" value="Genomic_DNA"/>
</dbReference>